<keyword evidence="1" id="KW-0812">Transmembrane</keyword>
<dbReference type="InterPro" id="IPR012902">
    <property type="entry name" value="N_methyl_site"/>
</dbReference>
<dbReference type="SUPFAM" id="SSF54523">
    <property type="entry name" value="Pili subunits"/>
    <property type="match status" value="1"/>
</dbReference>
<organism evidence="2 3">
    <name type="scientific">Waltera acetigignens</name>
    <dbReference type="NCBI Taxonomy" id="2981769"/>
    <lineage>
        <taxon>Bacteria</taxon>
        <taxon>Bacillati</taxon>
        <taxon>Bacillota</taxon>
        <taxon>Clostridia</taxon>
        <taxon>Lachnospirales</taxon>
        <taxon>Lachnospiraceae</taxon>
        <taxon>Waltera</taxon>
    </lineage>
</organism>
<dbReference type="NCBIfam" id="TIGR02532">
    <property type="entry name" value="IV_pilin_GFxxxE"/>
    <property type="match status" value="1"/>
</dbReference>
<evidence type="ECO:0000256" key="1">
    <source>
        <dbReference type="SAM" id="Phobius"/>
    </source>
</evidence>
<feature type="transmembrane region" description="Helical" evidence="1">
    <location>
        <begin position="12"/>
        <end position="33"/>
    </location>
</feature>
<evidence type="ECO:0000313" key="2">
    <source>
        <dbReference type="EMBL" id="MCC2120035.1"/>
    </source>
</evidence>
<dbReference type="EMBL" id="JAJEPV010000024">
    <property type="protein sequence ID" value="MCC2120035.1"/>
    <property type="molecule type" value="Genomic_DNA"/>
</dbReference>
<keyword evidence="1" id="KW-0472">Membrane</keyword>
<gene>
    <name evidence="2" type="ORF">LKD75_10630</name>
</gene>
<dbReference type="Gene3D" id="3.30.700.10">
    <property type="entry name" value="Glycoprotein, Type 4 Pilin"/>
    <property type="match status" value="1"/>
</dbReference>
<dbReference type="InterPro" id="IPR045584">
    <property type="entry name" value="Pilin-like"/>
</dbReference>
<accession>A0AAE3A3B2</accession>
<sequence>MKKSKGKKGNGGFSLVELIIVIAIMAVLVGVLAPQYLSYIHKAKVAADQANLKNYYTEIQLDYASTGVYNPQVPLVDNIGEGGYELREIHFLSGQTVKLKAGYYAVTENTKGQGGYNICYYCDLCTAADADEQTKQKHLDTCVITFL</sequence>
<reference evidence="2 3" key="1">
    <citation type="submission" date="2021-10" db="EMBL/GenBank/DDBJ databases">
        <title>Anaerobic single-cell dispensing facilitates the cultivation of human gut bacteria.</title>
        <authorList>
            <person name="Afrizal A."/>
        </authorList>
    </citation>
    <scope>NUCLEOTIDE SEQUENCE [LARGE SCALE GENOMIC DNA]</scope>
    <source>
        <strain evidence="2 3">CLA-AA-H273</strain>
    </source>
</reference>
<dbReference type="PROSITE" id="PS00409">
    <property type="entry name" value="PROKAR_NTER_METHYL"/>
    <property type="match status" value="1"/>
</dbReference>
<dbReference type="AlphaFoldDB" id="A0AAE3A3B2"/>
<dbReference type="Pfam" id="PF07963">
    <property type="entry name" value="N_methyl"/>
    <property type="match status" value="1"/>
</dbReference>
<evidence type="ECO:0000313" key="3">
    <source>
        <dbReference type="Proteomes" id="UP001197795"/>
    </source>
</evidence>
<comment type="caution">
    <text evidence="2">The sequence shown here is derived from an EMBL/GenBank/DDBJ whole genome shotgun (WGS) entry which is preliminary data.</text>
</comment>
<protein>
    <submittedName>
        <fullName evidence="2">Prepilin-type N-terminal cleavage/methylation domain-containing protein</fullName>
    </submittedName>
</protein>
<name>A0AAE3A3B2_9FIRM</name>
<keyword evidence="3" id="KW-1185">Reference proteome</keyword>
<dbReference type="RefSeq" id="WP_022312351.1">
    <property type="nucleotide sequence ID" value="NZ_JAJEPV010000024.1"/>
</dbReference>
<dbReference type="Proteomes" id="UP001197795">
    <property type="component" value="Unassembled WGS sequence"/>
</dbReference>
<proteinExistence type="predicted"/>
<keyword evidence="1" id="KW-1133">Transmembrane helix</keyword>